<dbReference type="EMBL" id="CYHC01000016">
    <property type="protein sequence ID" value="CUA90836.1"/>
    <property type="molecule type" value="Genomic_DNA"/>
</dbReference>
<keyword evidence="2" id="KW-0269">Exonuclease</keyword>
<dbReference type="RefSeq" id="WP_055460932.1">
    <property type="nucleotide sequence ID" value="NZ_CYHC01000016.1"/>
</dbReference>
<protein>
    <submittedName>
        <fullName evidence="2">Exonuclease</fullName>
    </submittedName>
</protein>
<gene>
    <name evidence="2" type="ORF">Ga0061061_1163</name>
</gene>
<dbReference type="GO" id="GO:0004527">
    <property type="term" value="F:exonuclease activity"/>
    <property type="evidence" value="ECO:0007669"/>
    <property type="project" value="UniProtKB-KW"/>
</dbReference>
<dbReference type="SUPFAM" id="SSF53098">
    <property type="entry name" value="Ribonuclease H-like"/>
    <property type="match status" value="1"/>
</dbReference>
<organism evidence="2 3">
    <name type="scientific">Chelatococcus sambhunathii</name>
    <dbReference type="NCBI Taxonomy" id="363953"/>
    <lineage>
        <taxon>Bacteria</taxon>
        <taxon>Pseudomonadati</taxon>
        <taxon>Pseudomonadota</taxon>
        <taxon>Alphaproteobacteria</taxon>
        <taxon>Hyphomicrobiales</taxon>
        <taxon>Chelatococcaceae</taxon>
        <taxon>Chelatococcus</taxon>
    </lineage>
</organism>
<keyword evidence="2" id="KW-0378">Hydrolase</keyword>
<dbReference type="InterPro" id="IPR013520">
    <property type="entry name" value="Ribonucl_H"/>
</dbReference>
<dbReference type="CDD" id="cd06127">
    <property type="entry name" value="DEDDh"/>
    <property type="match status" value="1"/>
</dbReference>
<evidence type="ECO:0000313" key="2">
    <source>
        <dbReference type="EMBL" id="CUA90836.1"/>
    </source>
</evidence>
<dbReference type="Proteomes" id="UP000182178">
    <property type="component" value="Unassembled WGS sequence"/>
</dbReference>
<evidence type="ECO:0000259" key="1">
    <source>
        <dbReference type="SMART" id="SM00479"/>
    </source>
</evidence>
<keyword evidence="3" id="KW-1185">Reference proteome</keyword>
<reference evidence="2 3" key="1">
    <citation type="submission" date="2015-08" db="EMBL/GenBank/DDBJ databases">
        <authorList>
            <person name="Varghese N."/>
        </authorList>
    </citation>
    <scope>NUCLEOTIDE SEQUENCE [LARGE SCALE GENOMIC DNA]</scope>
    <source>
        <strain evidence="2 3">DSM 18167</strain>
    </source>
</reference>
<keyword evidence="2" id="KW-0540">Nuclease</keyword>
<accession>A0ABM9U9F2</accession>
<dbReference type="SMART" id="SM00479">
    <property type="entry name" value="EXOIII"/>
    <property type="match status" value="1"/>
</dbReference>
<dbReference type="Gene3D" id="3.30.420.10">
    <property type="entry name" value="Ribonuclease H-like superfamily/Ribonuclease H"/>
    <property type="match status" value="1"/>
</dbReference>
<evidence type="ECO:0000313" key="3">
    <source>
        <dbReference type="Proteomes" id="UP000182178"/>
    </source>
</evidence>
<feature type="domain" description="Exonuclease" evidence="1">
    <location>
        <begin position="2"/>
        <end position="176"/>
    </location>
</feature>
<dbReference type="InterPro" id="IPR012337">
    <property type="entry name" value="RNaseH-like_sf"/>
</dbReference>
<dbReference type="InterPro" id="IPR036397">
    <property type="entry name" value="RNaseH_sf"/>
</dbReference>
<name>A0ABM9U9F2_9HYPH</name>
<comment type="caution">
    <text evidence="2">The sequence shown here is derived from an EMBL/GenBank/DDBJ whole genome shotgun (WGS) entry which is preliminary data.</text>
</comment>
<dbReference type="Pfam" id="PF00929">
    <property type="entry name" value="RNase_T"/>
    <property type="match status" value="1"/>
</dbReference>
<proteinExistence type="predicted"/>
<sequence length="241" mass="26337">MLLRCIDFETTGENKEDERHAVCEVGWQDLEVVFGDPIPGAVQAFMGGGASMLCNPGRPMPPEARAVHHIGDADVADAPSPTEAFMRLMVGPPAFFVAHNADFENSFFGGGEVPFICTYKVALRVWPDAPGHGLQVLRYWLGLDIDPALGLPAHRAGPDAFVGAVLMARILEEPGAPDIDTMVRWSRGAALLPKITFGNRYKGQPWEAADTGYLRWIVDKSELDRNVKANARHHLKLRGAL</sequence>